<proteinExistence type="predicted"/>
<evidence type="ECO:0000259" key="2">
    <source>
        <dbReference type="Pfam" id="PF06605"/>
    </source>
</evidence>
<accession>A0A8S5R348</accession>
<reference evidence="3" key="1">
    <citation type="journal article" date="2021" name="Proc. Natl. Acad. Sci. U.S.A.">
        <title>A Catalog of Tens of Thousands of Viruses from Human Metagenomes Reveals Hidden Associations with Chronic Diseases.</title>
        <authorList>
            <person name="Tisza M.J."/>
            <person name="Buck C.B."/>
        </authorList>
    </citation>
    <scope>NUCLEOTIDE SEQUENCE</scope>
    <source>
        <strain evidence="3">CtsAY3</strain>
    </source>
</reference>
<sequence>MIPVLYASNTTSFSTFGIGTLTDTISCEVTEERNGLFECLLRYPVDGQHYGQIAKERIIKAKPNDTSEEQAFRIYRITKPMNGVVSVYAQHISYDLANVPVMPFSTESRSPALLLNQILAGDSRFTGWTDYSEAKEFSVVQPQSVRSCLGGSAGSMLSKWHGEYEWDNFTVKFHTHRGQNTGVVIEYGKNLTELEQDEDNSSVYTDLLPYAVYTVEDEETVVTLPEETLPITNEEMTRSKVLIMDFTDRFESGVEITADMLREVAEAYLEENPLGTTVPTLKISFQPLWKQPEYSALLERVSLCDTVSVRHTVLGVSATAKVIQTVYDTLAERYTSITLGSEKSSMITSFSEIQSSVEQVQETVGHFPRLISSAINNATNRITGQAGGYVVLHTDSENGQPYELLILDQPSIEDAVNVWRWNVQGLGFSSNGYNGPYETAITADGQIVADFITSGSLIANIIKAGVIQSQDGSSYWDLESGEVMFSAYATTSSLEEVNGRVSQFQQSIDGLNSYVASLTESVETVGGELSEEQERVQAMESQMSQLQQSVDGLSLTMQEQYSGGINFVRNSAGLNGLSDDWTYAGTITAQQGAETKNSTVSNSCFQLNAYSTLTQIVDSIVPGQSYRLTVKAKKTSTYNAYVRAIINGDTEIDLFNTSEAFEWTEYTAVLPDVQDSVITIRIYSRDASLFVSDIMLTEGTSLHKWTPAPNEIYTSEVKIDRRGIEVSNADSAQRTVINNTEFSGYYNDEKIFSLNKDETLTKKTVVDGELTVGKTKFVPMATASQGLNIVILD</sequence>
<dbReference type="EMBL" id="BK015802">
    <property type="protein sequence ID" value="DAE25776.1"/>
    <property type="molecule type" value="Genomic_DNA"/>
</dbReference>
<dbReference type="InterPro" id="IPR007119">
    <property type="entry name" value="Phage_tail_spike_N"/>
</dbReference>
<keyword evidence="1" id="KW-0175">Coiled coil</keyword>
<dbReference type="InterPro" id="IPR010572">
    <property type="entry name" value="Tail_dom"/>
</dbReference>
<evidence type="ECO:0000313" key="3">
    <source>
        <dbReference type="EMBL" id="DAE25776.1"/>
    </source>
</evidence>
<name>A0A8S5R348_9CAUD</name>
<organism evidence="3">
    <name type="scientific">Siphoviridae sp. ctsAY3</name>
    <dbReference type="NCBI Taxonomy" id="2827281"/>
    <lineage>
        <taxon>Viruses</taxon>
        <taxon>Duplodnaviria</taxon>
        <taxon>Heunggongvirae</taxon>
        <taxon>Uroviricota</taxon>
        <taxon>Caudoviricetes</taxon>
    </lineage>
</organism>
<dbReference type="NCBIfam" id="TIGR01665">
    <property type="entry name" value="put_anti_recept"/>
    <property type="match status" value="1"/>
</dbReference>
<dbReference type="Pfam" id="PF06605">
    <property type="entry name" value="Prophage_tail"/>
    <property type="match status" value="1"/>
</dbReference>
<dbReference type="Gene3D" id="1.20.5.340">
    <property type="match status" value="1"/>
</dbReference>
<evidence type="ECO:0000256" key="1">
    <source>
        <dbReference type="SAM" id="Coils"/>
    </source>
</evidence>
<feature type="domain" description="Tail spike" evidence="2">
    <location>
        <begin position="104"/>
        <end position="346"/>
    </location>
</feature>
<feature type="coiled-coil region" evidence="1">
    <location>
        <begin position="529"/>
        <end position="556"/>
    </location>
</feature>
<dbReference type="Gene3D" id="2.60.120.260">
    <property type="entry name" value="Galactose-binding domain-like"/>
    <property type="match status" value="1"/>
</dbReference>
<protein>
    <submittedName>
        <fullName evidence="3">Tail protein</fullName>
    </submittedName>
</protein>